<dbReference type="SUPFAM" id="SSF56219">
    <property type="entry name" value="DNase I-like"/>
    <property type="match status" value="1"/>
</dbReference>
<organism evidence="2">
    <name type="scientific">Sipha flava</name>
    <name type="common">yellow sugarcane aphid</name>
    <dbReference type="NCBI Taxonomy" id="143950"/>
    <lineage>
        <taxon>Eukaryota</taxon>
        <taxon>Metazoa</taxon>
        <taxon>Ecdysozoa</taxon>
        <taxon>Arthropoda</taxon>
        <taxon>Hexapoda</taxon>
        <taxon>Insecta</taxon>
        <taxon>Pterygota</taxon>
        <taxon>Neoptera</taxon>
        <taxon>Paraneoptera</taxon>
        <taxon>Hemiptera</taxon>
        <taxon>Sternorrhyncha</taxon>
        <taxon>Aphidomorpha</taxon>
        <taxon>Aphidoidea</taxon>
        <taxon>Aphididae</taxon>
        <taxon>Sipha</taxon>
    </lineage>
</organism>
<keyword evidence="2" id="KW-0548">Nucleotidyltransferase</keyword>
<dbReference type="PANTHER" id="PTHR33273">
    <property type="entry name" value="DOMAIN-CONTAINING PROTEIN, PUTATIVE-RELATED"/>
    <property type="match status" value="1"/>
</dbReference>
<evidence type="ECO:0000313" key="2">
    <source>
        <dbReference type="EMBL" id="MBY69833.1"/>
    </source>
</evidence>
<dbReference type="AlphaFoldDB" id="A0A2S2PWS3"/>
<gene>
    <name evidence="2" type="primary">pol_161</name>
    <name evidence="2" type="ORF">g.168041</name>
</gene>
<reference evidence="2" key="1">
    <citation type="submission" date="2018-04" db="EMBL/GenBank/DDBJ databases">
        <title>Transcriptome assembly of Sipha flava.</title>
        <authorList>
            <person name="Scully E.D."/>
            <person name="Geib S.M."/>
            <person name="Palmer N.A."/>
            <person name="Koch K."/>
            <person name="Bradshaw J."/>
            <person name="Heng-Moss T."/>
            <person name="Sarath G."/>
        </authorList>
    </citation>
    <scope>NUCLEOTIDE SEQUENCE</scope>
</reference>
<keyword evidence="2" id="KW-0695">RNA-directed DNA polymerase</keyword>
<dbReference type="GO" id="GO:0003964">
    <property type="term" value="F:RNA-directed DNA polymerase activity"/>
    <property type="evidence" value="ECO:0007669"/>
    <property type="project" value="UniProtKB-KW"/>
</dbReference>
<evidence type="ECO:0000259" key="1">
    <source>
        <dbReference type="Pfam" id="PF14529"/>
    </source>
</evidence>
<dbReference type="Pfam" id="PF14529">
    <property type="entry name" value="Exo_endo_phos_2"/>
    <property type="match status" value="1"/>
</dbReference>
<name>A0A2S2PWS3_9HEMI</name>
<keyword evidence="2" id="KW-0808">Transferase</keyword>
<sequence length="530" mass="60101">MTNNTFTNQSLTILLFNANGLKNHVNELQFVLHNKRIDIALITETHFTQYSNFYIPGYKLVKANHPDKTAHGGVVIFIKSSIIFQTLPNYCYDHLQSCTVLIHLSNIPMTISALYSPPKHKVSNVDFHNYFSTLGNNFIVGGDYNAKHQSWGCRSNNPRGYVLHSYASAKNLNVLAPPDPTYWPSSPRKNPDILDIFVTKITSILHSSAVNLLDLNSDHSSVLCTLKTFPLTRSAPPKLFNPSTDRLKFHNLVNQGVKLNVKLKSINDIDLAINNFTNLIQSAAWSSNSHTHHPLNQTSVPSDIRLLIANKRRARALFQRTRLPSLKHNYNKLSNLLKKMLAKHKASLLEKFLTNLSPNDGSLWRATKITCKLNSPNVPIKKSDGSFVCTDWEKAELFKDFLRETFQPHPEIFSLENNLAVAESLNSPLPVSRPVKHFSPSEVKFIIDKYPQKKSPSFDLITGEVARCLPKKAIIHLTHIFNCILRLSYFPILWKISTIIMIPKLKKPPDTVSSSVLLVFCLFSQKFWKN</sequence>
<dbReference type="InterPro" id="IPR005135">
    <property type="entry name" value="Endo/exonuclease/phosphatase"/>
</dbReference>
<feature type="domain" description="Endonuclease/exonuclease/phosphatase" evidence="1">
    <location>
        <begin position="110"/>
        <end position="222"/>
    </location>
</feature>
<proteinExistence type="predicted"/>
<dbReference type="Gene3D" id="3.60.10.10">
    <property type="entry name" value="Endonuclease/exonuclease/phosphatase"/>
    <property type="match status" value="1"/>
</dbReference>
<accession>A0A2S2PWS3</accession>
<dbReference type="EMBL" id="GGMS01000630">
    <property type="protein sequence ID" value="MBY69833.1"/>
    <property type="molecule type" value="Transcribed_RNA"/>
</dbReference>
<dbReference type="PANTHER" id="PTHR33273:SF2">
    <property type="entry name" value="ENDONUCLEASE_EXONUCLEASE_PHOSPHATASE DOMAIN-CONTAINING PROTEIN"/>
    <property type="match status" value="1"/>
</dbReference>
<dbReference type="InterPro" id="IPR036691">
    <property type="entry name" value="Endo/exonu/phosph_ase_sf"/>
</dbReference>
<protein>
    <submittedName>
        <fullName evidence="2">RNA-directed DNA polymerase from mobile element jockey</fullName>
    </submittedName>
</protein>